<protein>
    <submittedName>
        <fullName evidence="2">Uncharacterized protein</fullName>
    </submittedName>
</protein>
<keyword evidence="1" id="KW-0812">Transmembrane</keyword>
<feature type="transmembrane region" description="Helical" evidence="1">
    <location>
        <begin position="133"/>
        <end position="154"/>
    </location>
</feature>
<keyword evidence="3" id="KW-1185">Reference proteome</keyword>
<dbReference type="AlphaFoldDB" id="A0A2N7VH50"/>
<reference evidence="2 3" key="1">
    <citation type="submission" date="2018-01" db="EMBL/GenBank/DDBJ databases">
        <title>Whole genome analyses suggest that Burkholderia sensu lato contains two further novel genera in the rhizoxinica-symbiotica group Mycetohabitans gen. nov., and Trinickia gen. nov.: implications for the evolution of diazotrophy and nodulation in the Burkholderiaceae.</title>
        <authorList>
            <person name="Estrada-de los Santos P."/>
            <person name="Palmer M."/>
            <person name="Chavez-Ramirez B."/>
            <person name="Beukes C."/>
            <person name="Steenkamp E.T."/>
            <person name="Hirsch A.M."/>
            <person name="Manyaka P."/>
            <person name="Maluk M."/>
            <person name="Lafos M."/>
            <person name="Crook M."/>
            <person name="Gross E."/>
            <person name="Simon M.F."/>
            <person name="Bueno dos Reis Junior F."/>
            <person name="Poole P.S."/>
            <person name="Venter S.N."/>
            <person name="James E.K."/>
        </authorList>
    </citation>
    <scope>NUCLEOTIDE SEQUENCE [LARGE SCALE GENOMIC DNA]</scope>
    <source>
        <strain evidence="2 3">GIMN1.004</strain>
    </source>
</reference>
<sequence length="291" mass="30732">MSAMAVAGVLALSVHVVMLQVLHVPYPSAVLRTKFPDLLNGALMIWAAMWVYDGLRARWPGRSALLCVAILFALLAGLNETLRAAFMSGYCSTHAPVRWLIGFLASVRPLSMYAVAAGLAAGLARLRSTRARVCGTAVAALFSAYVIAPALAAADAVIRTHAAQWMPEGGWCALPYGIDVLIPAYLTFLEPVLLSFACAALIWNRLPGGLPRRTAAFVLLILALKRHVLASLLYAVFAPGPAMTAFASVGQFSLEAAVLGCLTALGWHWARPVAVDEPVAVAADRGASAGR</sequence>
<gene>
    <name evidence="2" type="ORF">C0Z18_23150</name>
</gene>
<comment type="caution">
    <text evidence="2">The sequence shown here is derived from an EMBL/GenBank/DDBJ whole genome shotgun (WGS) entry which is preliminary data.</text>
</comment>
<feature type="transmembrane region" description="Helical" evidence="1">
    <location>
        <begin position="243"/>
        <end position="265"/>
    </location>
</feature>
<feature type="transmembrane region" description="Helical" evidence="1">
    <location>
        <begin position="215"/>
        <end position="237"/>
    </location>
</feature>
<accession>A0A2N7VH50</accession>
<name>A0A2N7VH50_9BURK</name>
<dbReference type="EMBL" id="PNYA01000024">
    <property type="protein sequence ID" value="PMS16469.1"/>
    <property type="molecule type" value="Genomic_DNA"/>
</dbReference>
<feature type="transmembrane region" description="Helical" evidence="1">
    <location>
        <begin position="99"/>
        <end position="121"/>
    </location>
</feature>
<feature type="transmembrane region" description="Helical" evidence="1">
    <location>
        <begin position="59"/>
        <end position="79"/>
    </location>
</feature>
<organism evidence="2 3">
    <name type="scientific">Trinickia dabaoshanensis</name>
    <dbReference type="NCBI Taxonomy" id="564714"/>
    <lineage>
        <taxon>Bacteria</taxon>
        <taxon>Pseudomonadati</taxon>
        <taxon>Pseudomonadota</taxon>
        <taxon>Betaproteobacteria</taxon>
        <taxon>Burkholderiales</taxon>
        <taxon>Burkholderiaceae</taxon>
        <taxon>Trinickia</taxon>
    </lineage>
</organism>
<keyword evidence="1" id="KW-0472">Membrane</keyword>
<feature type="transmembrane region" description="Helical" evidence="1">
    <location>
        <begin position="174"/>
        <end position="203"/>
    </location>
</feature>
<dbReference type="Proteomes" id="UP000235616">
    <property type="component" value="Unassembled WGS sequence"/>
</dbReference>
<keyword evidence="1" id="KW-1133">Transmembrane helix</keyword>
<evidence type="ECO:0000256" key="1">
    <source>
        <dbReference type="SAM" id="Phobius"/>
    </source>
</evidence>
<evidence type="ECO:0000313" key="3">
    <source>
        <dbReference type="Proteomes" id="UP000235616"/>
    </source>
</evidence>
<proteinExistence type="predicted"/>
<evidence type="ECO:0000313" key="2">
    <source>
        <dbReference type="EMBL" id="PMS16469.1"/>
    </source>
</evidence>